<evidence type="ECO:0000256" key="7">
    <source>
        <dbReference type="ARBA" id="ARBA00023268"/>
    </source>
</evidence>
<name>A0ABR8MP86_9BACL</name>
<dbReference type="NCBIfam" id="TIGR01733">
    <property type="entry name" value="AA-adenyl-dom"/>
    <property type="match status" value="1"/>
</dbReference>
<protein>
    <submittedName>
        <fullName evidence="9">Amino acid adenylation domain-containing protein</fullName>
    </submittedName>
</protein>
<dbReference type="PROSITE" id="PS00455">
    <property type="entry name" value="AMP_BINDING"/>
    <property type="match status" value="1"/>
</dbReference>
<evidence type="ECO:0000313" key="10">
    <source>
        <dbReference type="Proteomes" id="UP000609346"/>
    </source>
</evidence>
<sequence>MNQHLSDDRLTEGQIRDYWSKLLEGWQADQVMMPDSKLSPGQQSSRVCRWIAETHQIDRYCKSREDLKAVFLLTALSETFSTLALDGADHVIAMPAIRRMVASEVTISSQNFVQWMPIRCRNRPGSENFRDALQRNLETVKHCNKHSQHEQLYQAISDSFPNGLYRIRFVHEPLHGMVKVPDDEADLVFRIRAEDERKLSMELTGAANYSSTLLASLADLFMRVLSTAISGELQTPLKQINLLSECEKARQDEWNATTHPFDSEQSIIEAFERLVSKQPTSLAIVDEGIEWTYKELHIQALNAATQLRRAGYNPGDRIVVMMERSASWIAAFLGILHNGCIYVPIDPAYPQERIDAMLKDSEAVACIGDRGSPAGWTGTYYHIQDLTTSNTSPQIGFTQQESRAAPDALAYLLFTSGSTGQPKGVMIEHRGVINLTNLFMHRMGIGPEDRIIQFASASFDASIWEIAMALLTGAALVIAKPNRIADSRLFEQLIREQRVTTATLPPAYAAQLAPERIPSLRTLITAGSEAHPELPARWNGKARYYNAYGPTETTVCATVWECPNAKDFAMNELLEPIHSIVPIGRPLPNMTVSIVNGSMQRLPTGMAGELCVGGIGLAQGYWNRPDLTSERFVLMPEDGMRVYRTGDLARWTEMGDIEFLGRIDQQVKIRGFRIETEEVALAIRSLKGVETAVVLAKPDEHGEHVLIAYYTGEEAPASKMLAAGLAAKLPRHMLPERWVRLPIIPLTINGKPDRKALPSAAEAAALMERERFEAPQGAVENELARLWAKVIAVDNIGRHDRFFEIGGHSLKAAKLGSLLYEQFGVDVPLEQLIEHASLAEMSALIEKERQLRVIRPIAPAPKASAYRASPAQRRVYAVEKSRQSGSLYVLPFALWVSGERASADRFEDALRKLIDRHEPLRTSFGWQDGELVQWISEHVPFYLNKLSLPIEKLSEVADYMNHTFTIEQAPLLHADWIDWSDGRTMLFIQIHHLIADGMSLGRLVHDLLALLSERPLAPLQLQYKDYSEWLQTSGNEHDSRMEEAEAHWLRRFSDGQSSGELPIDYSRGTVRQFAGDTIAIQWDRSMAEALKHLAVQCGATVHLTLLAAYYVLLTRTTGYRNWTVGSLHAGRSHPDAADMVGMFVHTLAHRQQMQEEMRFDEFVSRVKQDVMEDYAHSAYPFETLVRKLGIRDSSRNPLFDTMFVLQNLEIPLASSEGLAIIPHRLEERMTRFDLVFQAWDNADGMLLWITYASALFRRSTVENLASDYLLLLEQLAANPAMRIGDVELPVHEAKAQPVVSTGSALDFEF</sequence>
<dbReference type="CDD" id="cd19531">
    <property type="entry name" value="LCL_NRPS-like"/>
    <property type="match status" value="1"/>
</dbReference>
<dbReference type="Gene3D" id="3.30.559.10">
    <property type="entry name" value="Chloramphenicol acetyltransferase-like domain"/>
    <property type="match status" value="1"/>
</dbReference>
<dbReference type="Proteomes" id="UP000609346">
    <property type="component" value="Unassembled WGS sequence"/>
</dbReference>
<comment type="cofactor">
    <cofactor evidence="1">
        <name>pantetheine 4'-phosphate</name>
        <dbReference type="ChEBI" id="CHEBI:47942"/>
    </cofactor>
</comment>
<dbReference type="SUPFAM" id="SSF56801">
    <property type="entry name" value="Acetyl-CoA synthetase-like"/>
    <property type="match status" value="1"/>
</dbReference>
<dbReference type="InterPro" id="IPR042099">
    <property type="entry name" value="ANL_N_sf"/>
</dbReference>
<comment type="similarity">
    <text evidence="2">Belongs to the ATP-dependent AMP-binding enzyme family.</text>
</comment>
<evidence type="ECO:0000256" key="5">
    <source>
        <dbReference type="ARBA" id="ARBA00022737"/>
    </source>
</evidence>
<evidence type="ECO:0000256" key="2">
    <source>
        <dbReference type="ARBA" id="ARBA00006432"/>
    </source>
</evidence>
<dbReference type="EMBL" id="JACXZA010000001">
    <property type="protein sequence ID" value="MBD3917801.1"/>
    <property type="molecule type" value="Genomic_DNA"/>
</dbReference>
<dbReference type="InterPro" id="IPR023213">
    <property type="entry name" value="CAT-like_dom_sf"/>
</dbReference>
<comment type="caution">
    <text evidence="9">The sequence shown here is derived from an EMBL/GenBank/DDBJ whole genome shotgun (WGS) entry which is preliminary data.</text>
</comment>
<dbReference type="Gene3D" id="3.40.50.12780">
    <property type="entry name" value="N-terminal domain of ligase-like"/>
    <property type="match status" value="1"/>
</dbReference>
<evidence type="ECO:0000256" key="6">
    <source>
        <dbReference type="ARBA" id="ARBA00023194"/>
    </source>
</evidence>
<dbReference type="PROSITE" id="PS50075">
    <property type="entry name" value="CARRIER"/>
    <property type="match status" value="1"/>
</dbReference>
<dbReference type="SUPFAM" id="SSF47336">
    <property type="entry name" value="ACP-like"/>
    <property type="match status" value="1"/>
</dbReference>
<dbReference type="PANTHER" id="PTHR45527:SF1">
    <property type="entry name" value="FATTY ACID SYNTHASE"/>
    <property type="match status" value="1"/>
</dbReference>
<proteinExistence type="inferred from homology"/>
<feature type="domain" description="Carrier" evidence="8">
    <location>
        <begin position="774"/>
        <end position="849"/>
    </location>
</feature>
<dbReference type="InterPro" id="IPR001242">
    <property type="entry name" value="Condensation_dom"/>
</dbReference>
<evidence type="ECO:0000256" key="4">
    <source>
        <dbReference type="ARBA" id="ARBA00022553"/>
    </source>
</evidence>
<dbReference type="InterPro" id="IPR006162">
    <property type="entry name" value="Ppantetheine_attach_site"/>
</dbReference>
<dbReference type="Gene3D" id="1.10.1200.10">
    <property type="entry name" value="ACP-like"/>
    <property type="match status" value="1"/>
</dbReference>
<dbReference type="CDD" id="cd05930">
    <property type="entry name" value="A_NRPS"/>
    <property type="match status" value="1"/>
</dbReference>
<dbReference type="Pfam" id="PF00501">
    <property type="entry name" value="AMP-binding"/>
    <property type="match status" value="1"/>
</dbReference>
<dbReference type="SUPFAM" id="SSF52777">
    <property type="entry name" value="CoA-dependent acyltransferases"/>
    <property type="match status" value="3"/>
</dbReference>
<keyword evidence="5" id="KW-0677">Repeat</keyword>
<dbReference type="InterPro" id="IPR009081">
    <property type="entry name" value="PP-bd_ACP"/>
</dbReference>
<dbReference type="PANTHER" id="PTHR45527">
    <property type="entry name" value="NONRIBOSOMAL PEPTIDE SYNTHETASE"/>
    <property type="match status" value="1"/>
</dbReference>
<dbReference type="InterPro" id="IPR045851">
    <property type="entry name" value="AMP-bd_C_sf"/>
</dbReference>
<dbReference type="PROSITE" id="PS00012">
    <property type="entry name" value="PHOSPHOPANTETHEINE"/>
    <property type="match status" value="1"/>
</dbReference>
<gene>
    <name evidence="9" type="ORF">H8B09_03480</name>
</gene>
<evidence type="ECO:0000259" key="8">
    <source>
        <dbReference type="PROSITE" id="PS50075"/>
    </source>
</evidence>
<accession>A0ABR8MP86</accession>
<keyword evidence="3" id="KW-0596">Phosphopantetheine</keyword>
<dbReference type="InterPro" id="IPR020845">
    <property type="entry name" value="AMP-binding_CS"/>
</dbReference>
<dbReference type="RefSeq" id="WP_191202064.1">
    <property type="nucleotide sequence ID" value="NZ_JACXZA010000001.1"/>
</dbReference>
<keyword evidence="10" id="KW-1185">Reference proteome</keyword>
<dbReference type="InterPro" id="IPR036736">
    <property type="entry name" value="ACP-like_sf"/>
</dbReference>
<evidence type="ECO:0000256" key="3">
    <source>
        <dbReference type="ARBA" id="ARBA00022450"/>
    </source>
</evidence>
<dbReference type="Gene3D" id="3.30.300.30">
    <property type="match status" value="1"/>
</dbReference>
<dbReference type="Pfam" id="PF00668">
    <property type="entry name" value="Condensation"/>
    <property type="match status" value="1"/>
</dbReference>
<keyword evidence="7" id="KW-0511">Multifunctional enzyme</keyword>
<dbReference type="Pfam" id="PF00550">
    <property type="entry name" value="PP-binding"/>
    <property type="match status" value="1"/>
</dbReference>
<dbReference type="InterPro" id="IPR010071">
    <property type="entry name" value="AA_adenyl_dom"/>
</dbReference>
<evidence type="ECO:0000313" key="9">
    <source>
        <dbReference type="EMBL" id="MBD3917801.1"/>
    </source>
</evidence>
<dbReference type="InterPro" id="IPR000873">
    <property type="entry name" value="AMP-dep_synth/lig_dom"/>
</dbReference>
<evidence type="ECO:0000256" key="1">
    <source>
        <dbReference type="ARBA" id="ARBA00001957"/>
    </source>
</evidence>
<keyword evidence="4" id="KW-0597">Phosphoprotein</keyword>
<organism evidence="9 10">
    <name type="scientific">Paenibacillus terricola</name>
    <dbReference type="NCBI Taxonomy" id="2763503"/>
    <lineage>
        <taxon>Bacteria</taxon>
        <taxon>Bacillati</taxon>
        <taxon>Bacillota</taxon>
        <taxon>Bacilli</taxon>
        <taxon>Bacillales</taxon>
        <taxon>Paenibacillaceae</taxon>
        <taxon>Paenibacillus</taxon>
    </lineage>
</organism>
<reference evidence="9 10" key="1">
    <citation type="submission" date="2020-09" db="EMBL/GenBank/DDBJ databases">
        <title>Paenibacillus sp. strain PR3 16S rRNA gene Genome sequencing and assembly.</title>
        <authorList>
            <person name="Kim J."/>
        </authorList>
    </citation>
    <scope>NUCLEOTIDE SEQUENCE [LARGE SCALE GENOMIC DNA]</scope>
    <source>
        <strain evidence="9 10">PR3</strain>
    </source>
</reference>
<dbReference type="Gene3D" id="3.30.559.30">
    <property type="entry name" value="Nonribosomal peptide synthetase, condensation domain"/>
    <property type="match status" value="2"/>
</dbReference>
<keyword evidence="6" id="KW-0045">Antibiotic biosynthesis</keyword>